<evidence type="ECO:0000313" key="5">
    <source>
        <dbReference type="EMBL" id="AHY48131.1"/>
    </source>
</evidence>
<dbReference type="HOGENOM" id="CLU_066193_0_1_11"/>
<dbReference type="PATRIC" id="fig|42256.3.peg.2901"/>
<dbReference type="Pfam" id="PF20240">
    <property type="entry name" value="DUF6597"/>
    <property type="match status" value="1"/>
</dbReference>
<evidence type="ECO:0000256" key="2">
    <source>
        <dbReference type="ARBA" id="ARBA00023125"/>
    </source>
</evidence>
<evidence type="ECO:0000256" key="1">
    <source>
        <dbReference type="ARBA" id="ARBA00023015"/>
    </source>
</evidence>
<dbReference type="GO" id="GO:0003700">
    <property type="term" value="F:DNA-binding transcription factor activity"/>
    <property type="evidence" value="ECO:0007669"/>
    <property type="project" value="InterPro"/>
</dbReference>
<dbReference type="Proteomes" id="UP000025229">
    <property type="component" value="Plasmid 1"/>
</dbReference>
<geneLocation type="plasmid" evidence="5">
    <name>1</name>
</geneLocation>
<dbReference type="InterPro" id="IPR018060">
    <property type="entry name" value="HTH_AraC"/>
</dbReference>
<dbReference type="SMART" id="SM00342">
    <property type="entry name" value="HTH_ARAC"/>
    <property type="match status" value="1"/>
</dbReference>
<dbReference type="OrthoDB" id="2559672at2"/>
<dbReference type="InterPro" id="IPR050204">
    <property type="entry name" value="AraC_XylS_family_regulators"/>
</dbReference>
<dbReference type="GO" id="GO:0043565">
    <property type="term" value="F:sequence-specific DNA binding"/>
    <property type="evidence" value="ECO:0007669"/>
    <property type="project" value="InterPro"/>
</dbReference>
<accession>A0A023X7F8</accession>
<gene>
    <name evidence="5" type="ORF">RradSPS_2848</name>
    <name evidence="6" type="ORF">SIL72_15350</name>
</gene>
<keyword evidence="5" id="KW-0614">Plasmid</keyword>
<keyword evidence="7" id="KW-1185">Reference proteome</keyword>
<dbReference type="InterPro" id="IPR046532">
    <property type="entry name" value="DUF6597"/>
</dbReference>
<dbReference type="KEGG" id="rrd:RradSPS_2848"/>
<evidence type="ECO:0000259" key="4">
    <source>
        <dbReference type="PROSITE" id="PS01124"/>
    </source>
</evidence>
<dbReference type="PANTHER" id="PTHR46796">
    <property type="entry name" value="HTH-TYPE TRANSCRIPTIONAL ACTIVATOR RHAS-RELATED"/>
    <property type="match status" value="1"/>
</dbReference>
<reference evidence="6" key="2">
    <citation type="submission" date="2023-11" db="EMBL/GenBank/DDBJ databases">
        <title>MicrobeMod: A computational toolkit for identifying prokaryotic methylation and restriction-modification with nanopore sequencing.</title>
        <authorList>
            <person name="Crits-Christoph A."/>
            <person name="Kang S.C."/>
            <person name="Lee H."/>
            <person name="Ostrov N."/>
        </authorList>
    </citation>
    <scope>NUCLEOTIDE SEQUENCE</scope>
    <source>
        <strain evidence="6">ATCC 51242</strain>
    </source>
</reference>
<dbReference type="RefSeq" id="WP_041338598.1">
    <property type="nucleotide sequence ID" value="NZ_CP007515.1"/>
</dbReference>
<keyword evidence="1" id="KW-0805">Transcription regulation</keyword>
<evidence type="ECO:0000313" key="6">
    <source>
        <dbReference type="EMBL" id="MDX5895403.1"/>
    </source>
</evidence>
<dbReference type="Proteomes" id="UP001281130">
    <property type="component" value="Unassembled WGS sequence"/>
</dbReference>
<dbReference type="PRINTS" id="PR00032">
    <property type="entry name" value="HTHARAC"/>
</dbReference>
<evidence type="ECO:0000313" key="7">
    <source>
        <dbReference type="Proteomes" id="UP000025229"/>
    </source>
</evidence>
<protein>
    <submittedName>
        <fullName evidence="6">AraC family transcriptional regulator</fullName>
    </submittedName>
    <submittedName>
        <fullName evidence="5">Helix-turn-helix domain</fullName>
    </submittedName>
</protein>
<organism evidence="5 7">
    <name type="scientific">Rubrobacter radiotolerans</name>
    <name type="common">Arthrobacter radiotolerans</name>
    <dbReference type="NCBI Taxonomy" id="42256"/>
    <lineage>
        <taxon>Bacteria</taxon>
        <taxon>Bacillati</taxon>
        <taxon>Actinomycetota</taxon>
        <taxon>Rubrobacteria</taxon>
        <taxon>Rubrobacterales</taxon>
        <taxon>Rubrobacteraceae</taxon>
        <taxon>Rubrobacter</taxon>
    </lineage>
</organism>
<dbReference type="PANTHER" id="PTHR46796:SF15">
    <property type="entry name" value="BLL1074 PROTEIN"/>
    <property type="match status" value="1"/>
</dbReference>
<name>A0A023X7F8_RUBRA</name>
<keyword evidence="3" id="KW-0804">Transcription</keyword>
<evidence type="ECO:0000256" key="3">
    <source>
        <dbReference type="ARBA" id="ARBA00023163"/>
    </source>
</evidence>
<dbReference type="AlphaFoldDB" id="A0A023X7F8"/>
<dbReference type="PROSITE" id="PS01124">
    <property type="entry name" value="HTH_ARAC_FAMILY_2"/>
    <property type="match status" value="1"/>
</dbReference>
<dbReference type="Pfam" id="PF12833">
    <property type="entry name" value="HTH_18"/>
    <property type="match status" value="1"/>
</dbReference>
<dbReference type="SUPFAM" id="SSF46689">
    <property type="entry name" value="Homeodomain-like"/>
    <property type="match status" value="1"/>
</dbReference>
<dbReference type="InterPro" id="IPR009057">
    <property type="entry name" value="Homeodomain-like_sf"/>
</dbReference>
<feature type="domain" description="HTH araC/xylS-type" evidence="4">
    <location>
        <begin position="160"/>
        <end position="261"/>
    </location>
</feature>
<proteinExistence type="predicted"/>
<dbReference type="eggNOG" id="COG2207">
    <property type="taxonomic scope" value="Bacteria"/>
</dbReference>
<keyword evidence="2" id="KW-0238">DNA-binding</keyword>
<dbReference type="EMBL" id="JAWXXX010000002">
    <property type="protein sequence ID" value="MDX5895403.1"/>
    <property type="molecule type" value="Genomic_DNA"/>
</dbReference>
<sequence length="271" mass="30720">MIYRTYIPQTPLSEFVELLWFQEDYFLPHTIERAVPTGTMQLIFSMHESGLRVYDRQDHRRSRNLGGALLSGTHSRYVVIDTASVASTVGVHFKAGGVYPFLGVDADELRDADVPLEALWGTKAAELLRERLLEAGTPQDRFGFLEQALLARVARPPARHPAVAYALEEFQSAPSVRSVKEVGERTGLSQRRFIQLFRREVGLTPKMFCRVRRFQKVLPLIGGGRSELAEVALRCGYFDQAHFTRDFREFSGTTPTDYLARRGEHANHVPL</sequence>
<reference evidence="5 7" key="1">
    <citation type="submission" date="2014-03" db="EMBL/GenBank/DDBJ databases">
        <title>Complete genome sequence of the Radio-Resistant Rubrobacter radiotolerans RSPS-4.</title>
        <authorList>
            <person name="Egas C.C."/>
            <person name="Barroso C.C."/>
            <person name="Froufe H.J.C."/>
            <person name="Pacheco J.J."/>
            <person name="Albuquerque L.L."/>
            <person name="da Costa M.M.S."/>
        </authorList>
    </citation>
    <scope>NUCLEOTIDE SEQUENCE [LARGE SCALE GENOMIC DNA]</scope>
    <source>
        <strain evidence="5 7">RSPS-4</strain>
        <plasmid evidence="5 7">1</plasmid>
    </source>
</reference>
<dbReference type="Gene3D" id="1.10.10.60">
    <property type="entry name" value="Homeodomain-like"/>
    <property type="match status" value="1"/>
</dbReference>
<dbReference type="EMBL" id="CP007515">
    <property type="protein sequence ID" value="AHY48131.1"/>
    <property type="molecule type" value="Genomic_DNA"/>
</dbReference>
<dbReference type="InterPro" id="IPR020449">
    <property type="entry name" value="Tscrpt_reg_AraC-type_HTH"/>
</dbReference>